<dbReference type="EMBL" id="JAVHJL010000002">
    <property type="protein sequence ID" value="KAK6509357.1"/>
    <property type="molecule type" value="Genomic_DNA"/>
</dbReference>
<reference evidence="2 3" key="1">
    <citation type="submission" date="2023-08" db="EMBL/GenBank/DDBJ databases">
        <authorList>
            <person name="Palmer J.M."/>
        </authorList>
    </citation>
    <scope>NUCLEOTIDE SEQUENCE [LARGE SCALE GENOMIC DNA]</scope>
    <source>
        <strain evidence="2 3">TWF481</strain>
    </source>
</reference>
<feature type="transmembrane region" description="Helical" evidence="1">
    <location>
        <begin position="499"/>
        <end position="525"/>
    </location>
</feature>
<dbReference type="InterPro" id="IPR038883">
    <property type="entry name" value="AN11006-like"/>
</dbReference>
<dbReference type="Proteomes" id="UP001370758">
    <property type="component" value="Unassembled WGS sequence"/>
</dbReference>
<comment type="caution">
    <text evidence="2">The sequence shown here is derived from an EMBL/GenBank/DDBJ whole genome shotgun (WGS) entry which is preliminary data.</text>
</comment>
<name>A0AAV9WKM0_9PEZI</name>
<gene>
    <name evidence="2" type="ORF">TWF481_004108</name>
</gene>
<keyword evidence="1" id="KW-1133">Transmembrane helix</keyword>
<dbReference type="AlphaFoldDB" id="A0AAV9WKM0"/>
<sequence length="540" mass="62089">MEFVDSETTYQVTTDPQTGEMCRRRIMNPRGDAQYHHYHIQEQLARIRPSLLLEHCSDERDLSSTPSFPQSRLQSLPTELLAQIFSWLLHFPEGVWIRCFTVPGSDPGSHSALLAFESPTTPNELSLSTSLFLTSRRISNVALDVFYSSNEFCINFDQESFFRPWLLSIGTENRNRLTRLRFYGVVRTNELGIKKIGDSLQALRKLRRIRYQSENEKNPPASARTASIDVPGCHVSQYNNAIMAMYSKKCVPGRLRITGDRPYSLITMDEQPPKESRLLSLPSPIIRQILRLCYTDDRIALSSPLNLYPLDQQDTVTPSGYFSTLLVCKSLSRIMREIIYSSTTFSLQHPAFVLFSDVLRAEDFDRVTKLELLIGRLGGARLVHSIQCFKAILHRLLRPSSNIKKVEIKVQRLSVPYISILRDLLMELKKKCEVELKEAEDIKIELLGVQFNDLGWMLDDNLDPNTTWAWGHYSKKWKNLLAAEGDVVKQRRLDKTARVAIYTLTGVLSPVLIPFCFAVVAFELVRIEIHHWKRRRRARG</sequence>
<dbReference type="PANTHER" id="PTHR42085">
    <property type="entry name" value="F-BOX DOMAIN-CONTAINING PROTEIN"/>
    <property type="match status" value="1"/>
</dbReference>
<proteinExistence type="predicted"/>
<evidence type="ECO:0008006" key="4">
    <source>
        <dbReference type="Google" id="ProtNLM"/>
    </source>
</evidence>
<dbReference type="PANTHER" id="PTHR42085:SF8">
    <property type="entry name" value="F-BOX DOMAIN-CONTAINING PROTEIN"/>
    <property type="match status" value="1"/>
</dbReference>
<evidence type="ECO:0000313" key="3">
    <source>
        <dbReference type="Proteomes" id="UP001370758"/>
    </source>
</evidence>
<accession>A0AAV9WKM0</accession>
<organism evidence="2 3">
    <name type="scientific">Arthrobotrys musiformis</name>
    <dbReference type="NCBI Taxonomy" id="47236"/>
    <lineage>
        <taxon>Eukaryota</taxon>
        <taxon>Fungi</taxon>
        <taxon>Dikarya</taxon>
        <taxon>Ascomycota</taxon>
        <taxon>Pezizomycotina</taxon>
        <taxon>Orbiliomycetes</taxon>
        <taxon>Orbiliales</taxon>
        <taxon>Orbiliaceae</taxon>
        <taxon>Arthrobotrys</taxon>
    </lineage>
</organism>
<keyword evidence="3" id="KW-1185">Reference proteome</keyword>
<evidence type="ECO:0000256" key="1">
    <source>
        <dbReference type="SAM" id="Phobius"/>
    </source>
</evidence>
<keyword evidence="1" id="KW-0472">Membrane</keyword>
<protein>
    <recommendedName>
        <fullName evidence="4">F-box domain-containing protein</fullName>
    </recommendedName>
</protein>
<evidence type="ECO:0000313" key="2">
    <source>
        <dbReference type="EMBL" id="KAK6509357.1"/>
    </source>
</evidence>
<keyword evidence="1" id="KW-0812">Transmembrane</keyword>